<feature type="region of interest" description="Disordered" evidence="1">
    <location>
        <begin position="1"/>
        <end position="41"/>
    </location>
</feature>
<evidence type="ECO:0000313" key="3">
    <source>
        <dbReference type="Proteomes" id="UP000239485"/>
    </source>
</evidence>
<sequence length="192" mass="20836">MTITYQDGTTVTWRGPAHGKGWTAEADYEDESPSGPGTAWGQRLSTWDRTMRDEIFGGGFSEDRGVLLGQDGQLSYARSIGNFGSLIWAQGPEMGWVDLDPCSQWPASPTSAELRAGTVCQVLTIDGHPVVTAEYRFDQTLHPDRTPESPTTTVFTVRPDGVAVRLWLSRADGVPTLSSEDLARAALTLPPP</sequence>
<proteinExistence type="predicted"/>
<reference evidence="2 3" key="1">
    <citation type="submission" date="2018-02" db="EMBL/GenBank/DDBJ databases">
        <title>Genomic Encyclopedia of Archaeal and Bacterial Type Strains, Phase II (KMG-II): from individual species to whole genera.</title>
        <authorList>
            <person name="Goeker M."/>
        </authorList>
    </citation>
    <scope>NUCLEOTIDE SEQUENCE [LARGE SCALE GENOMIC DNA]</scope>
    <source>
        <strain evidence="2 3">DSM 22857</strain>
    </source>
</reference>
<organism evidence="2 3">
    <name type="scientific">Kineococcus xinjiangensis</name>
    <dbReference type="NCBI Taxonomy" id="512762"/>
    <lineage>
        <taxon>Bacteria</taxon>
        <taxon>Bacillati</taxon>
        <taxon>Actinomycetota</taxon>
        <taxon>Actinomycetes</taxon>
        <taxon>Kineosporiales</taxon>
        <taxon>Kineosporiaceae</taxon>
        <taxon>Kineococcus</taxon>
    </lineage>
</organism>
<evidence type="ECO:0000256" key="1">
    <source>
        <dbReference type="SAM" id="MobiDB-lite"/>
    </source>
</evidence>
<keyword evidence="3" id="KW-1185">Reference proteome</keyword>
<comment type="caution">
    <text evidence="2">The sequence shown here is derived from an EMBL/GenBank/DDBJ whole genome shotgun (WGS) entry which is preliminary data.</text>
</comment>
<dbReference type="RefSeq" id="WP_146099641.1">
    <property type="nucleotide sequence ID" value="NZ_PTJD01000016.1"/>
</dbReference>
<dbReference type="Proteomes" id="UP000239485">
    <property type="component" value="Unassembled WGS sequence"/>
</dbReference>
<dbReference type="EMBL" id="PTJD01000016">
    <property type="protein sequence ID" value="PPK92223.1"/>
    <property type="molecule type" value="Genomic_DNA"/>
</dbReference>
<evidence type="ECO:0000313" key="2">
    <source>
        <dbReference type="EMBL" id="PPK92223.1"/>
    </source>
</evidence>
<dbReference type="OrthoDB" id="5142315at2"/>
<gene>
    <name evidence="2" type="ORF">CLV92_11685</name>
</gene>
<dbReference type="AlphaFoldDB" id="A0A2S6IDH4"/>
<name>A0A2S6IDH4_9ACTN</name>
<feature type="compositionally biased region" description="Polar residues" evidence="1">
    <location>
        <begin position="1"/>
        <end position="12"/>
    </location>
</feature>
<protein>
    <submittedName>
        <fullName evidence="2">Uncharacterized protein</fullName>
    </submittedName>
</protein>
<accession>A0A2S6IDH4</accession>